<dbReference type="InterPro" id="IPR029044">
    <property type="entry name" value="Nucleotide-diphossugar_trans"/>
</dbReference>
<feature type="region of interest" description="Disordered" evidence="8">
    <location>
        <begin position="457"/>
        <end position="497"/>
    </location>
</feature>
<proteinExistence type="inferred from homology"/>
<feature type="compositionally biased region" description="Polar residues" evidence="8">
    <location>
        <begin position="763"/>
        <end position="775"/>
    </location>
</feature>
<feature type="region of interest" description="Disordered" evidence="8">
    <location>
        <begin position="291"/>
        <end position="324"/>
    </location>
</feature>
<dbReference type="GO" id="GO:0016020">
    <property type="term" value="C:membrane"/>
    <property type="evidence" value="ECO:0007669"/>
    <property type="project" value="InterPro"/>
</dbReference>
<comment type="similarity">
    <text evidence="2">Belongs to the glycosyltransferase 34 family.</text>
</comment>
<evidence type="ECO:0000256" key="8">
    <source>
        <dbReference type="SAM" id="MobiDB-lite"/>
    </source>
</evidence>
<feature type="region of interest" description="Disordered" evidence="8">
    <location>
        <begin position="390"/>
        <end position="426"/>
    </location>
</feature>
<protein>
    <recommendedName>
        <fullName evidence="7">Ribosome production factor 2 homolog</fullName>
    </recommendedName>
    <alternativeName>
        <fullName evidence="7">Ribosome biogenesis protein RPF2 homolog</fullName>
    </alternativeName>
</protein>
<evidence type="ECO:0000256" key="9">
    <source>
        <dbReference type="SAM" id="Phobius"/>
    </source>
</evidence>
<dbReference type="PROSITE" id="PS50833">
    <property type="entry name" value="BRIX"/>
    <property type="match status" value="1"/>
</dbReference>
<evidence type="ECO:0000259" key="10">
    <source>
        <dbReference type="PROSITE" id="PS50833"/>
    </source>
</evidence>
<comment type="subcellular location">
    <subcellularLocation>
        <location evidence="1 7">Nucleus</location>
        <location evidence="1 7">Nucleolus</location>
    </subcellularLocation>
</comment>
<dbReference type="Pfam" id="PF04427">
    <property type="entry name" value="Brix"/>
    <property type="match status" value="1"/>
</dbReference>
<evidence type="ECO:0000256" key="2">
    <source>
        <dbReference type="ARBA" id="ARBA00005664"/>
    </source>
</evidence>
<comment type="caution">
    <text evidence="11">The sequence shown here is derived from an EMBL/GenBank/DDBJ whole genome shotgun (WGS) entry which is preliminary data.</text>
</comment>
<dbReference type="PANTHER" id="PTHR12728:SF0">
    <property type="entry name" value="RIBOSOME PRODUCTION FACTOR 2 HOMOLOG"/>
    <property type="match status" value="1"/>
</dbReference>
<dbReference type="InterPro" id="IPR008630">
    <property type="entry name" value="Glyco_trans_34"/>
</dbReference>
<dbReference type="Gene3D" id="3.90.550.10">
    <property type="entry name" value="Spore Coat Polysaccharide Biosynthesis Protein SpsA, Chain A"/>
    <property type="match status" value="1"/>
</dbReference>
<dbReference type="Pfam" id="PF05637">
    <property type="entry name" value="Glyco_transf_34"/>
    <property type="match status" value="1"/>
</dbReference>
<dbReference type="SMART" id="SM00879">
    <property type="entry name" value="Brix"/>
    <property type="match status" value="1"/>
</dbReference>
<dbReference type="GO" id="GO:0000027">
    <property type="term" value="P:ribosomal large subunit assembly"/>
    <property type="evidence" value="ECO:0007669"/>
    <property type="project" value="InterPro"/>
</dbReference>
<evidence type="ECO:0000256" key="1">
    <source>
        <dbReference type="ARBA" id="ARBA00004604"/>
    </source>
</evidence>
<evidence type="ECO:0000256" key="4">
    <source>
        <dbReference type="ARBA" id="ARBA00022676"/>
    </source>
</evidence>
<keyword evidence="9" id="KW-1133">Transmembrane helix</keyword>
<evidence type="ECO:0000313" key="12">
    <source>
        <dbReference type="Proteomes" id="UP000281677"/>
    </source>
</evidence>
<keyword evidence="4" id="KW-0328">Glycosyltransferase</keyword>
<dbReference type="AlphaFoldDB" id="A0A3M7I556"/>
<keyword evidence="9" id="KW-0472">Membrane</keyword>
<sequence length="1000" mass="112994">MLPLRQIKPKNARTKRYLDNKAPQITENPRTTLFLRYTSSSEILHLVMTDLFAIKRPLAIKFTKKNAIHPFEDPSSLEFFAEKNDASLMLYASHSKKRPHCLTAVRFFGYKVLDMVELMVDGETMRTLGQFKNAKAAVGMKPLISFSGSAWDAPEEQNEYTAAKSVLLDLFKGQDVQTVDVEGLQYMIHFSVDEPQGQDAVTKPQIHMRCYLLRTKRQPNSTTPRVELEEMGPRIDFRVGRVKQADPDMWKEAMRKPKGQEPKTKKNVDTDLIGDKVGRIHLGKQDLGQLQTRKMKGLKRSRDVESDDEDEDEEMVGGASDDDEDDEVVFDAHKRVKIFGAYGEGKCCVLSEAFRCGSMLYSLPRPVNLIPQRPTVAYSTPANTAFEAANSTIPNNLSNHRRRTSRGVHAPSQGGRPSNLSPTKTAFRDTPFEEDVEDTAPRSTAADYAFAPAPAGAAMSLDHSPSPQRGGGWSSPGLTTPYEDANPGSGAVSRSRSPAVKPFGDLNGGGPGGAAASVPGAGAGGGVTWASAKSASARVNGYPRYQSQNEGFFTRHYRKISEGLPYFAHGGQEDRYAEKEKLGRGRLAGPGGFRELPRRLGLLMSRRRKYVVLVLLFVVALMMWYNTALTFWWRRTSFLGGGSKYVMILGANIGGGVMEWKGAREWAIERDSVRNKKKYAARWGYELEIVDMSTKKRYAHEWRESWEKVDVIRNAMRKYPDAEWFWWLDLNTFIMEPTYSLQSHLFNDLGSATYRDINIHNPLNIQHPPNGTSNLPPEPDLPPYQNYLDDETSSPNGDGDPNSIHLLVPQDCAGFNLGSFFVRRSAWTDRLLDIWWDPVFYEQKHMEWEHKEQDALEYIYANQPWIRKHVGFVPQRMINAFPNGACGDDRGLPPVGGCKAILSEAARLERIGQSTAGLDFRECGVAGVHYQELERDFLVNMAGCEWGRDCWGEMYNFRQLSNRLNRSRWEKVKDWFSESWESRRREKGKKEEGKKEGKKE</sequence>
<dbReference type="VEuPathDB" id="FungiDB:BTJ68_02459"/>
<dbReference type="GO" id="GO:0019843">
    <property type="term" value="F:rRNA binding"/>
    <property type="evidence" value="ECO:0007669"/>
    <property type="project" value="UniProtKB-UniRule"/>
</dbReference>
<keyword evidence="5" id="KW-0808">Transferase</keyword>
<gene>
    <name evidence="11" type="ORF">D0859_15428</name>
</gene>
<feature type="region of interest" description="Disordered" evidence="8">
    <location>
        <begin position="763"/>
        <end position="803"/>
    </location>
</feature>
<feature type="transmembrane region" description="Helical" evidence="9">
    <location>
        <begin position="610"/>
        <end position="633"/>
    </location>
</feature>
<feature type="compositionally biased region" description="Acidic residues" evidence="8">
    <location>
        <begin position="305"/>
        <end position="324"/>
    </location>
</feature>
<dbReference type="Proteomes" id="UP000281677">
    <property type="component" value="Unassembled WGS sequence"/>
</dbReference>
<dbReference type="PANTHER" id="PTHR12728">
    <property type="entry name" value="BRIX DOMAIN CONTAINING PROTEIN"/>
    <property type="match status" value="1"/>
</dbReference>
<keyword evidence="9" id="KW-0812">Transmembrane</keyword>
<feature type="compositionally biased region" description="Polar residues" evidence="8">
    <location>
        <begin position="415"/>
        <end position="424"/>
    </location>
</feature>
<organism evidence="11 12">
    <name type="scientific">Hortaea werneckii</name>
    <name type="common">Black yeast</name>
    <name type="synonym">Cladosporium werneckii</name>
    <dbReference type="NCBI Taxonomy" id="91943"/>
    <lineage>
        <taxon>Eukaryota</taxon>
        <taxon>Fungi</taxon>
        <taxon>Dikarya</taxon>
        <taxon>Ascomycota</taxon>
        <taxon>Pezizomycotina</taxon>
        <taxon>Dothideomycetes</taxon>
        <taxon>Dothideomycetidae</taxon>
        <taxon>Mycosphaerellales</taxon>
        <taxon>Teratosphaeriaceae</taxon>
        <taxon>Hortaea</taxon>
    </lineage>
</organism>
<keyword evidence="6 7" id="KW-0539">Nucleus</keyword>
<dbReference type="GO" id="GO:0005730">
    <property type="term" value="C:nucleolus"/>
    <property type="evidence" value="ECO:0007669"/>
    <property type="project" value="UniProtKB-SubCell"/>
</dbReference>
<dbReference type="FunFam" id="3.90.550.10:FF:000117">
    <property type="entry name" value="Glycosyltransferase family 34 protein"/>
    <property type="match status" value="1"/>
</dbReference>
<accession>A0A3M7I556</accession>
<feature type="region of interest" description="Disordered" evidence="8">
    <location>
        <begin position="980"/>
        <end position="1000"/>
    </location>
</feature>
<feature type="domain" description="Brix" evidence="10">
    <location>
        <begin position="30"/>
        <end position="248"/>
    </location>
</feature>
<reference evidence="11 12" key="1">
    <citation type="journal article" date="2018" name="BMC Genomics">
        <title>Genomic evidence for intraspecific hybridization in a clonal and extremely halotolerant yeast.</title>
        <authorList>
            <person name="Gostincar C."/>
            <person name="Stajich J.E."/>
            <person name="Zupancic J."/>
            <person name="Zalar P."/>
            <person name="Gunde-Cimerman N."/>
        </authorList>
    </citation>
    <scope>NUCLEOTIDE SEQUENCE [LARGE SCALE GENOMIC DNA]</scope>
    <source>
        <strain evidence="11 12">EXF-120</strain>
    </source>
</reference>
<evidence type="ECO:0000256" key="3">
    <source>
        <dbReference type="ARBA" id="ARBA00010782"/>
    </source>
</evidence>
<evidence type="ECO:0000256" key="7">
    <source>
        <dbReference type="RuleBase" id="RU367086"/>
    </source>
</evidence>
<dbReference type="EMBL" id="QWIT01000787">
    <property type="protein sequence ID" value="RMZ20568.1"/>
    <property type="molecule type" value="Genomic_DNA"/>
</dbReference>
<dbReference type="InterPro" id="IPR007109">
    <property type="entry name" value="Brix"/>
</dbReference>
<dbReference type="GO" id="GO:0000463">
    <property type="term" value="P:maturation of LSU-rRNA from tricistronic rRNA transcript (SSU-rRNA, 5.8S rRNA, LSU-rRNA)"/>
    <property type="evidence" value="ECO:0007669"/>
    <property type="project" value="TreeGrafter"/>
</dbReference>
<dbReference type="GO" id="GO:0016757">
    <property type="term" value="F:glycosyltransferase activity"/>
    <property type="evidence" value="ECO:0007669"/>
    <property type="project" value="UniProtKB-KW"/>
</dbReference>
<name>A0A3M7I556_HORWE</name>
<evidence type="ECO:0000256" key="5">
    <source>
        <dbReference type="ARBA" id="ARBA00022679"/>
    </source>
</evidence>
<dbReference type="InterPro" id="IPR039770">
    <property type="entry name" value="Rpf2"/>
</dbReference>
<comment type="similarity">
    <text evidence="3 7">Belongs to the RPF2 family.</text>
</comment>
<evidence type="ECO:0000313" key="11">
    <source>
        <dbReference type="EMBL" id="RMZ20568.1"/>
    </source>
</evidence>
<evidence type="ECO:0000256" key="6">
    <source>
        <dbReference type="ARBA" id="ARBA00023242"/>
    </source>
</evidence>
<dbReference type="OrthoDB" id="407658at2759"/>